<evidence type="ECO:0000256" key="3">
    <source>
        <dbReference type="ARBA" id="ARBA00022759"/>
    </source>
</evidence>
<protein>
    <recommendedName>
        <fullName evidence="6 7">Ribonuclease P protein component</fullName>
        <shortName evidence="6">RNase P protein</shortName>
        <shortName evidence="6">RNaseP protein</shortName>
        <ecNumber evidence="6 7">3.1.26.5</ecNumber>
    </recommendedName>
    <alternativeName>
        <fullName evidence="6">Protein C5</fullName>
    </alternativeName>
</protein>
<comment type="catalytic activity">
    <reaction evidence="6">
        <text>Endonucleolytic cleavage of RNA, removing 5'-extranucleotides from tRNA precursor.</text>
        <dbReference type="EC" id="3.1.26.5"/>
    </reaction>
</comment>
<dbReference type="GO" id="GO:0042781">
    <property type="term" value="F:3'-tRNA processing endoribonuclease activity"/>
    <property type="evidence" value="ECO:0007669"/>
    <property type="project" value="TreeGrafter"/>
</dbReference>
<dbReference type="InterPro" id="IPR000100">
    <property type="entry name" value="RNase_P"/>
</dbReference>
<dbReference type="InterPro" id="IPR020568">
    <property type="entry name" value="Ribosomal_Su5_D2-typ_SF"/>
</dbReference>
<dbReference type="NCBIfam" id="TIGR00188">
    <property type="entry name" value="rnpA"/>
    <property type="match status" value="1"/>
</dbReference>
<evidence type="ECO:0000313" key="8">
    <source>
        <dbReference type="EMBL" id="OGZ36014.1"/>
    </source>
</evidence>
<keyword evidence="1 6" id="KW-0819">tRNA processing</keyword>
<dbReference type="GO" id="GO:0030677">
    <property type="term" value="C:ribonuclease P complex"/>
    <property type="evidence" value="ECO:0007669"/>
    <property type="project" value="TreeGrafter"/>
</dbReference>
<evidence type="ECO:0000256" key="5">
    <source>
        <dbReference type="ARBA" id="ARBA00022884"/>
    </source>
</evidence>
<keyword evidence="3 6" id="KW-0255">Endonuclease</keyword>
<comment type="similarity">
    <text evidence="6">Belongs to the RnpA family.</text>
</comment>
<dbReference type="InterPro" id="IPR014721">
    <property type="entry name" value="Ribsml_uS5_D2-typ_fold_subgr"/>
</dbReference>
<dbReference type="GO" id="GO:0001682">
    <property type="term" value="P:tRNA 5'-leader removal"/>
    <property type="evidence" value="ECO:0007669"/>
    <property type="project" value="UniProtKB-UniRule"/>
</dbReference>
<dbReference type="PANTHER" id="PTHR33992:SF1">
    <property type="entry name" value="RIBONUCLEASE P PROTEIN COMPONENT"/>
    <property type="match status" value="1"/>
</dbReference>
<accession>A0A1G2FD56</accession>
<dbReference type="PANTHER" id="PTHR33992">
    <property type="entry name" value="RIBONUCLEASE P PROTEIN COMPONENT"/>
    <property type="match status" value="1"/>
</dbReference>
<name>A0A1G2FD56_9BACT</name>
<evidence type="ECO:0000256" key="2">
    <source>
        <dbReference type="ARBA" id="ARBA00022722"/>
    </source>
</evidence>
<evidence type="ECO:0000256" key="4">
    <source>
        <dbReference type="ARBA" id="ARBA00022801"/>
    </source>
</evidence>
<dbReference type="HAMAP" id="MF_00227">
    <property type="entry name" value="RNase_P"/>
    <property type="match status" value="1"/>
</dbReference>
<dbReference type="Gene3D" id="3.30.230.10">
    <property type="match status" value="1"/>
</dbReference>
<evidence type="ECO:0000256" key="7">
    <source>
        <dbReference type="NCBIfam" id="TIGR00188"/>
    </source>
</evidence>
<dbReference type="GO" id="GO:0004526">
    <property type="term" value="F:ribonuclease P activity"/>
    <property type="evidence" value="ECO:0007669"/>
    <property type="project" value="UniProtKB-UniRule"/>
</dbReference>
<dbReference type="SUPFAM" id="SSF54211">
    <property type="entry name" value="Ribosomal protein S5 domain 2-like"/>
    <property type="match status" value="1"/>
</dbReference>
<dbReference type="EMBL" id="MHMY01000002">
    <property type="protein sequence ID" value="OGZ36014.1"/>
    <property type="molecule type" value="Genomic_DNA"/>
</dbReference>
<dbReference type="EC" id="3.1.26.5" evidence="6 7"/>
<evidence type="ECO:0000313" key="9">
    <source>
        <dbReference type="Proteomes" id="UP000176974"/>
    </source>
</evidence>
<keyword evidence="5 6" id="KW-0694">RNA-binding</keyword>
<dbReference type="Proteomes" id="UP000176974">
    <property type="component" value="Unassembled WGS sequence"/>
</dbReference>
<comment type="function">
    <text evidence="6">RNaseP catalyzes the removal of the 5'-leader sequence from pre-tRNA to produce the mature 5'-terminus. It can also cleave other RNA substrates such as 4.5S RNA. The protein component plays an auxiliary but essential role in vivo by binding to the 5'-leader sequence and broadening the substrate specificity of the ribozyme.</text>
</comment>
<dbReference type="Pfam" id="PF00825">
    <property type="entry name" value="Ribonuclease_P"/>
    <property type="match status" value="1"/>
</dbReference>
<keyword evidence="4 6" id="KW-0378">Hydrolase</keyword>
<reference evidence="8 9" key="1">
    <citation type="journal article" date="2016" name="Nat. Commun.">
        <title>Thousands of microbial genomes shed light on interconnected biogeochemical processes in an aquifer system.</title>
        <authorList>
            <person name="Anantharaman K."/>
            <person name="Brown C.T."/>
            <person name="Hug L.A."/>
            <person name="Sharon I."/>
            <person name="Castelle C.J."/>
            <person name="Probst A.J."/>
            <person name="Thomas B.C."/>
            <person name="Singh A."/>
            <person name="Wilkins M.J."/>
            <person name="Karaoz U."/>
            <person name="Brodie E.L."/>
            <person name="Williams K.H."/>
            <person name="Hubbard S.S."/>
            <person name="Banfield J.F."/>
        </authorList>
    </citation>
    <scope>NUCLEOTIDE SEQUENCE [LARGE SCALE GENOMIC DNA]</scope>
</reference>
<evidence type="ECO:0000256" key="6">
    <source>
        <dbReference type="HAMAP-Rule" id="MF_00227"/>
    </source>
</evidence>
<proteinExistence type="inferred from homology"/>
<dbReference type="GO" id="GO:0000049">
    <property type="term" value="F:tRNA binding"/>
    <property type="evidence" value="ECO:0007669"/>
    <property type="project" value="UniProtKB-UniRule"/>
</dbReference>
<organism evidence="8 9">
    <name type="scientific">Candidatus Portnoybacteria bacterium RIFCSPHIGHO2_01_FULL_40_12b</name>
    <dbReference type="NCBI Taxonomy" id="1801994"/>
    <lineage>
        <taxon>Bacteria</taxon>
        <taxon>Candidatus Portnoyibacteriota</taxon>
    </lineage>
</organism>
<keyword evidence="2 6" id="KW-0540">Nuclease</keyword>
<gene>
    <name evidence="6" type="primary">rnpA</name>
    <name evidence="8" type="ORF">A2815_00110</name>
</gene>
<comment type="subunit">
    <text evidence="6">Consists of a catalytic RNA component (M1 or rnpB) and a protein subunit.</text>
</comment>
<sequence length="119" mass="13918">MPPKKNRLSKKKDFEKVFKEGGYYRQGFISIRTVKNNLKFNRYGFVVSLKISKKAVVRNKIRRRLSEIVRLKLKEMKPGFDIVVLTQPGIIGRGYRETEQTLVDLFKKSGIYGFSNPNF</sequence>
<dbReference type="AlphaFoldDB" id="A0A1G2FD56"/>
<comment type="caution">
    <text evidence="8">The sequence shown here is derived from an EMBL/GenBank/DDBJ whole genome shotgun (WGS) entry which is preliminary data.</text>
</comment>
<evidence type="ECO:0000256" key="1">
    <source>
        <dbReference type="ARBA" id="ARBA00022694"/>
    </source>
</evidence>